<keyword evidence="4" id="KW-1185">Reference proteome</keyword>
<keyword evidence="2" id="KW-0472">Membrane</keyword>
<evidence type="ECO:0000313" key="3">
    <source>
        <dbReference type="EMBL" id="QFQ03287.1"/>
    </source>
</evidence>
<sequence length="89" mass="9828">MMEKGLVFSGGVLLLISAIGYGFAGESLLAAGCALAAAIVFWFWKFNPGNGSRMNRTSENPTPQEVRKYRRENPGVSTHQAVRDLKRQR</sequence>
<proteinExistence type="predicted"/>
<dbReference type="EMBL" id="CP045032">
    <property type="protein sequence ID" value="QFQ03287.1"/>
    <property type="molecule type" value="Genomic_DNA"/>
</dbReference>
<evidence type="ECO:0000313" key="4">
    <source>
        <dbReference type="Proteomes" id="UP000326711"/>
    </source>
</evidence>
<dbReference type="KEGG" id="cuo:CUROG_09730"/>
<keyword evidence="2" id="KW-1133">Transmembrane helix</keyword>
<dbReference type="Proteomes" id="UP000326711">
    <property type="component" value="Chromosome"/>
</dbReference>
<accession>A0A5J6ZCK2</accession>
<evidence type="ECO:0000256" key="1">
    <source>
        <dbReference type="SAM" id="MobiDB-lite"/>
    </source>
</evidence>
<organism evidence="3 4">
    <name type="scientific">Corynebacterium urogenitale</name>
    <dbReference type="NCBI Taxonomy" id="2487892"/>
    <lineage>
        <taxon>Bacteria</taxon>
        <taxon>Bacillati</taxon>
        <taxon>Actinomycetota</taxon>
        <taxon>Actinomycetes</taxon>
        <taxon>Mycobacteriales</taxon>
        <taxon>Corynebacteriaceae</taxon>
        <taxon>Corynebacterium</taxon>
    </lineage>
</organism>
<reference evidence="4" key="1">
    <citation type="submission" date="2019-10" db="EMBL/GenBank/DDBJ databases">
        <title>Complete genome sequence of Corynebacterium urogenitalis DSM 108747, isolated from the genital tract of a cow.</title>
        <authorList>
            <person name="Ruckert C."/>
            <person name="Ballas P."/>
            <person name="Wagener K."/>
            <person name="Drillich M."/>
            <person name="Kaempfer P."/>
            <person name="Busse H.-J."/>
            <person name="Ehling-Schulz M."/>
        </authorList>
    </citation>
    <scope>NUCLEOTIDE SEQUENCE [LARGE SCALE GENOMIC DNA]</scope>
    <source>
        <strain evidence="4">LMM 1652</strain>
    </source>
</reference>
<keyword evidence="2" id="KW-0812">Transmembrane</keyword>
<protein>
    <submittedName>
        <fullName evidence="3">Uncharacterized protein</fullName>
    </submittedName>
</protein>
<name>A0A5J6ZCK2_9CORY</name>
<feature type="compositionally biased region" description="Polar residues" evidence="1">
    <location>
        <begin position="49"/>
        <end position="63"/>
    </location>
</feature>
<dbReference type="AlphaFoldDB" id="A0A5J6ZCK2"/>
<evidence type="ECO:0000256" key="2">
    <source>
        <dbReference type="SAM" id="Phobius"/>
    </source>
</evidence>
<feature type="region of interest" description="Disordered" evidence="1">
    <location>
        <begin position="48"/>
        <end position="89"/>
    </location>
</feature>
<feature type="transmembrane region" description="Helical" evidence="2">
    <location>
        <begin position="28"/>
        <end position="46"/>
    </location>
</feature>
<gene>
    <name evidence="3" type="ORF">CUROG_09730</name>
</gene>